<evidence type="ECO:0000313" key="4">
    <source>
        <dbReference type="Proteomes" id="UP000076268"/>
    </source>
</evidence>
<dbReference type="STRING" id="1794912.AXX12_16905"/>
<gene>
    <name evidence="3" type="ORF">AXX12_16905</name>
</gene>
<accession>A0A154BV91</accession>
<keyword evidence="1" id="KW-0812">Transmembrane</keyword>
<dbReference type="AlphaFoldDB" id="A0A154BV91"/>
<dbReference type="EMBL" id="LSGP01000005">
    <property type="protein sequence ID" value="KYZ77943.1"/>
    <property type="molecule type" value="Genomic_DNA"/>
</dbReference>
<keyword evidence="1" id="KW-0472">Membrane</keyword>
<dbReference type="Proteomes" id="UP000076268">
    <property type="component" value="Unassembled WGS sequence"/>
</dbReference>
<feature type="transmembrane region" description="Helical" evidence="1">
    <location>
        <begin position="470"/>
        <end position="490"/>
    </location>
</feature>
<feature type="domain" description="DUF112" evidence="2">
    <location>
        <begin position="20"/>
        <end position="438"/>
    </location>
</feature>
<feature type="transmembrane region" description="Helical" evidence="1">
    <location>
        <begin position="149"/>
        <end position="182"/>
    </location>
</feature>
<dbReference type="OrthoDB" id="9781349at2"/>
<evidence type="ECO:0000313" key="3">
    <source>
        <dbReference type="EMBL" id="KYZ77943.1"/>
    </source>
</evidence>
<feature type="transmembrane region" description="Helical" evidence="1">
    <location>
        <begin position="412"/>
        <end position="428"/>
    </location>
</feature>
<sequence length="503" mass="52962">MDVFQGLFDGFAIAFAGNNLLFCFLGAILGTAVGVLPGLGPSATISLLLPVVYAMGSPSTSIIFLAGIYYGAMYGGSTTSILLRIPGEAASVVTAIDGYQMAKMGRAGSALAIAAIGSFIAGTVGVIGLTFVAPPLAEFAIRFGPPEYFAMMLIGLLLAVFLSGGSPIKGTIMLFLGILLSNVGLDPISGKERFTFGFVALQNGFEFVTLAMGLFGLSEVFLTLEAKAGNEFVTKKIGRLLPSAQEWADSKWPIFRGSLIGFFTGIIPGGGSVVASLTSYALEKRVSKHPEEFGEGAIAGVAGPESANNGASSSSFIPLLTLGIPCNAAISMIFAALLVQGITPGPFLISEHPDIFWGVIASMYIGNVILLILNLPLVGLWVQLLKVPFGILGPVIVLFTAVGCYSLNNDTFNVYVFIAFGVLGYFLRKMCFDPGPMIMAFILAPLIENALRQSLLMSAGSFTIFVSRPISGSIMALFFIILIGQIYAAYKSRKKARCVVTEE</sequence>
<name>A0A154BV91_ANASB</name>
<evidence type="ECO:0000256" key="1">
    <source>
        <dbReference type="SAM" id="Phobius"/>
    </source>
</evidence>
<feature type="transmembrane region" description="Helical" evidence="1">
    <location>
        <begin position="319"/>
        <end position="343"/>
    </location>
</feature>
<organism evidence="3 4">
    <name type="scientific">Anaerosporomusa subterranea</name>
    <dbReference type="NCBI Taxonomy" id="1794912"/>
    <lineage>
        <taxon>Bacteria</taxon>
        <taxon>Bacillati</taxon>
        <taxon>Bacillota</taxon>
        <taxon>Negativicutes</taxon>
        <taxon>Acetonemataceae</taxon>
        <taxon>Anaerosporomusa</taxon>
    </lineage>
</organism>
<comment type="caution">
    <text evidence="3">The sequence shown here is derived from an EMBL/GenBank/DDBJ whole genome shotgun (WGS) entry which is preliminary data.</text>
</comment>
<feature type="transmembrane region" description="Helical" evidence="1">
    <location>
        <begin position="12"/>
        <end position="35"/>
    </location>
</feature>
<feature type="transmembrane region" description="Helical" evidence="1">
    <location>
        <begin position="259"/>
        <end position="282"/>
    </location>
</feature>
<feature type="transmembrane region" description="Helical" evidence="1">
    <location>
        <begin position="47"/>
        <end position="69"/>
    </location>
</feature>
<proteinExistence type="predicted"/>
<keyword evidence="1" id="KW-1133">Transmembrane helix</keyword>
<evidence type="ECO:0000259" key="2">
    <source>
        <dbReference type="Pfam" id="PF01970"/>
    </source>
</evidence>
<feature type="transmembrane region" description="Helical" evidence="1">
    <location>
        <begin position="355"/>
        <end position="375"/>
    </location>
</feature>
<feature type="transmembrane region" description="Helical" evidence="1">
    <location>
        <begin position="194"/>
        <end position="217"/>
    </location>
</feature>
<dbReference type="PANTHER" id="PTHR35342:SF5">
    <property type="entry name" value="TRICARBOXYLIC TRANSPORT PROTEIN"/>
    <property type="match status" value="1"/>
</dbReference>
<dbReference type="InterPro" id="IPR002823">
    <property type="entry name" value="DUF112_TM"/>
</dbReference>
<reference evidence="3 4" key="1">
    <citation type="submission" date="2016-02" db="EMBL/GenBank/DDBJ databases">
        <title>Anaerosporomusa subterraneum gen. nov., sp. nov., a spore-forming obligate anaerobe isolated from saprolite.</title>
        <authorList>
            <person name="Choi J.K."/>
            <person name="Shah M."/>
            <person name="Yee N."/>
        </authorList>
    </citation>
    <scope>NUCLEOTIDE SEQUENCE [LARGE SCALE GENOMIC DNA]</scope>
    <source>
        <strain evidence="3 4">RU4</strain>
    </source>
</reference>
<keyword evidence="4" id="KW-1185">Reference proteome</keyword>
<feature type="transmembrane region" description="Helical" evidence="1">
    <location>
        <begin position="111"/>
        <end position="137"/>
    </location>
</feature>
<dbReference type="RefSeq" id="WP_066237469.1">
    <property type="nucleotide sequence ID" value="NZ_LSGP01000005.1"/>
</dbReference>
<protein>
    <submittedName>
        <fullName evidence="3">Transporter</fullName>
    </submittedName>
</protein>
<feature type="transmembrane region" description="Helical" evidence="1">
    <location>
        <begin position="387"/>
        <end position="406"/>
    </location>
</feature>
<dbReference type="Pfam" id="PF01970">
    <property type="entry name" value="TctA"/>
    <property type="match status" value="1"/>
</dbReference>
<dbReference type="PANTHER" id="PTHR35342">
    <property type="entry name" value="TRICARBOXYLIC TRANSPORT PROTEIN"/>
    <property type="match status" value="1"/>
</dbReference>